<dbReference type="EMBL" id="BAAAQN010000074">
    <property type="protein sequence ID" value="GAA2059240.1"/>
    <property type="molecule type" value="Genomic_DNA"/>
</dbReference>
<protein>
    <submittedName>
        <fullName evidence="1">Vms1/Ankzf1 family peptidyl-tRNA hydrolase</fullName>
    </submittedName>
</protein>
<keyword evidence="2" id="KW-1185">Reference proteome</keyword>
<dbReference type="InterPro" id="IPR040701">
    <property type="entry name" value="Bact_RF_family2"/>
</dbReference>
<comment type="caution">
    <text evidence="1">The sequence shown here is derived from an EMBL/GenBank/DDBJ whole genome shotgun (WGS) entry which is preliminary data.</text>
</comment>
<keyword evidence="1" id="KW-0378">Hydrolase</keyword>
<dbReference type="GO" id="GO:0016787">
    <property type="term" value="F:hydrolase activity"/>
    <property type="evidence" value="ECO:0007669"/>
    <property type="project" value="UniProtKB-KW"/>
</dbReference>
<gene>
    <name evidence="1" type="ORF">GCM10009839_81860</name>
</gene>
<reference evidence="2" key="1">
    <citation type="journal article" date="2019" name="Int. J. Syst. Evol. Microbiol.">
        <title>The Global Catalogue of Microorganisms (GCM) 10K type strain sequencing project: providing services to taxonomists for standard genome sequencing and annotation.</title>
        <authorList>
            <consortium name="The Broad Institute Genomics Platform"/>
            <consortium name="The Broad Institute Genome Sequencing Center for Infectious Disease"/>
            <person name="Wu L."/>
            <person name="Ma J."/>
        </authorList>
    </citation>
    <scope>NUCLEOTIDE SEQUENCE [LARGE SCALE GENOMIC DNA]</scope>
    <source>
        <strain evidence="2">JCM 16014</strain>
    </source>
</reference>
<name>A0ABP5GZT6_9ACTN</name>
<dbReference type="RefSeq" id="WP_344671120.1">
    <property type="nucleotide sequence ID" value="NZ_BAAAQN010000074.1"/>
</dbReference>
<sequence length="369" mass="38612">MDLTLLRPLYDGGSSAPVVSVHLDTSRDDHDADKRLELTWQALRRELAGQGVDEPTLAALDGEVGASPHIVGPQGESLFAADGRVLGAFALSEPPPRSRAVVGPVPDPLETVLDLDHQVPYAVVALDRVGGDIEAYPAGAYDPATRRTYDGTTLHLTRVRAGGPSMASYHRRSLNAWTDNATGVAEETVQAASDVNASVVFVAGDPKAVPLLREELAALNLDADVVEVAGGRARDDAFAVLREAVDEALAERSRTEHEQMMAAYRDALGQGRAVHGIAAVTEALTQGNVERLLLAADRAPDPARWASAEDQRMVGSAPEALGPHAESAFEAAAGPLLLRAAVAGGAAFSELLPEVPADDGVAAILRFGG</sequence>
<evidence type="ECO:0000313" key="1">
    <source>
        <dbReference type="EMBL" id="GAA2059240.1"/>
    </source>
</evidence>
<proteinExistence type="predicted"/>
<organism evidence="1 2">
    <name type="scientific">Catenulispora yoronensis</name>
    <dbReference type="NCBI Taxonomy" id="450799"/>
    <lineage>
        <taxon>Bacteria</taxon>
        <taxon>Bacillati</taxon>
        <taxon>Actinomycetota</taxon>
        <taxon>Actinomycetes</taxon>
        <taxon>Catenulisporales</taxon>
        <taxon>Catenulisporaceae</taxon>
        <taxon>Catenulispora</taxon>
    </lineage>
</organism>
<dbReference type="Proteomes" id="UP001500751">
    <property type="component" value="Unassembled WGS sequence"/>
</dbReference>
<evidence type="ECO:0000313" key="2">
    <source>
        <dbReference type="Proteomes" id="UP001500751"/>
    </source>
</evidence>
<dbReference type="Pfam" id="PF18844">
    <property type="entry name" value="baeRF_family2"/>
    <property type="match status" value="1"/>
</dbReference>
<accession>A0ABP5GZT6</accession>